<organism evidence="4 5">
    <name type="scientific">Rothia mucilaginosa</name>
    <dbReference type="NCBI Taxonomy" id="43675"/>
    <lineage>
        <taxon>Bacteria</taxon>
        <taxon>Bacillati</taxon>
        <taxon>Actinomycetota</taxon>
        <taxon>Actinomycetes</taxon>
        <taxon>Micrococcales</taxon>
        <taxon>Micrococcaceae</taxon>
        <taxon>Rothia</taxon>
    </lineage>
</organism>
<comment type="similarity">
    <text evidence="1">Belongs to the bacterial solute-binding protein 8 family.</text>
</comment>
<dbReference type="InterPro" id="IPR002491">
    <property type="entry name" value="ABC_transptr_periplasmic_BD"/>
</dbReference>
<feature type="signal peptide" evidence="2">
    <location>
        <begin position="1"/>
        <end position="26"/>
    </location>
</feature>
<protein>
    <submittedName>
        <fullName evidence="4">ABC transporter substrate-binding protein</fullName>
    </submittedName>
</protein>
<dbReference type="PANTHER" id="PTHR30535:SF34">
    <property type="entry name" value="MOLYBDATE-BINDING PROTEIN MOLA"/>
    <property type="match status" value="1"/>
</dbReference>
<dbReference type="RefSeq" id="WP_303952374.1">
    <property type="nucleotide sequence ID" value="NZ_JAGZXI010000004.1"/>
</dbReference>
<dbReference type="Gene3D" id="1.20.58.2180">
    <property type="match status" value="1"/>
</dbReference>
<dbReference type="InterPro" id="IPR050902">
    <property type="entry name" value="ABC_Transporter_SBP"/>
</dbReference>
<dbReference type="Pfam" id="PF01497">
    <property type="entry name" value="Peripla_BP_2"/>
    <property type="match status" value="1"/>
</dbReference>
<sequence>MTSSRLTSALALSSAALMLVLSGCGASNTASSSPSTSVSSSVSAASSSVASSQAWKDLVSATGVEITYNADGSRVLTDNGGQKVELPATVGRIANLWDANNQVMLLLGSSDRIVATTQQISKMPWYKKVQPKIAQASTPVSGTDLNVEELLKAKPDVVVSIDKTQVEKARAAGLTTVQLGFQDFAGLKKNVVMTAEVLGTDQARSQAIKYITYLEKNLKFVSERTASLSDDQRPKVLHIAGGSDVTKVDGSDSIIGEWMKAAGAKNSIDGVANYKNISLEQIIASAPDAIIVGNSDAQKGIDTIRSDAAWKDIPAVKNDKLYRNPVGTFKWDRYSTEEALQLLWAGKTLHPELFTDVDLVKETREFYSTFYGYQLTEDDAQRILAGQNPAS</sequence>
<evidence type="ECO:0000256" key="1">
    <source>
        <dbReference type="ARBA" id="ARBA00008814"/>
    </source>
</evidence>
<evidence type="ECO:0000259" key="3">
    <source>
        <dbReference type="PROSITE" id="PS50983"/>
    </source>
</evidence>
<dbReference type="PANTHER" id="PTHR30535">
    <property type="entry name" value="VITAMIN B12-BINDING PROTEIN"/>
    <property type="match status" value="1"/>
</dbReference>
<dbReference type="Proteomes" id="UP000739069">
    <property type="component" value="Unassembled WGS sequence"/>
</dbReference>
<dbReference type="Gene3D" id="3.40.50.1980">
    <property type="entry name" value="Nitrogenase molybdenum iron protein domain"/>
    <property type="match status" value="2"/>
</dbReference>
<dbReference type="AlphaFoldDB" id="A0A943TB01"/>
<keyword evidence="2" id="KW-0732">Signal</keyword>
<dbReference type="EMBL" id="JAGZXI010000004">
    <property type="protein sequence ID" value="MBS6634744.1"/>
    <property type="molecule type" value="Genomic_DNA"/>
</dbReference>
<feature type="domain" description="Fe/B12 periplasmic-binding" evidence="3">
    <location>
        <begin position="92"/>
        <end position="353"/>
    </location>
</feature>
<evidence type="ECO:0000313" key="4">
    <source>
        <dbReference type="EMBL" id="MBS6634744.1"/>
    </source>
</evidence>
<reference evidence="4" key="1">
    <citation type="submission" date="2021-02" db="EMBL/GenBank/DDBJ databases">
        <title>Infant gut strain persistence is associated with maternal origin, phylogeny, and functional potential including surface adhesion and iron acquisition.</title>
        <authorList>
            <person name="Lou Y.C."/>
        </authorList>
    </citation>
    <scope>NUCLEOTIDE SEQUENCE</scope>
    <source>
        <strain evidence="4">L1_008_092G1_dasL1_008_092G1_concoct_16</strain>
    </source>
</reference>
<gene>
    <name evidence="4" type="ORF">KH265_03640</name>
</gene>
<feature type="chain" id="PRO_5039438390" evidence="2">
    <location>
        <begin position="27"/>
        <end position="391"/>
    </location>
</feature>
<comment type="caution">
    <text evidence="4">The sequence shown here is derived from an EMBL/GenBank/DDBJ whole genome shotgun (WGS) entry which is preliminary data.</text>
</comment>
<proteinExistence type="inferred from homology"/>
<name>A0A943TB01_9MICC</name>
<evidence type="ECO:0000313" key="5">
    <source>
        <dbReference type="Proteomes" id="UP000739069"/>
    </source>
</evidence>
<dbReference type="CDD" id="cd01142">
    <property type="entry name" value="TroA_e"/>
    <property type="match status" value="1"/>
</dbReference>
<evidence type="ECO:0000256" key="2">
    <source>
        <dbReference type="SAM" id="SignalP"/>
    </source>
</evidence>
<dbReference type="PROSITE" id="PS51257">
    <property type="entry name" value="PROKAR_LIPOPROTEIN"/>
    <property type="match status" value="1"/>
</dbReference>
<dbReference type="PROSITE" id="PS50983">
    <property type="entry name" value="FE_B12_PBP"/>
    <property type="match status" value="1"/>
</dbReference>
<accession>A0A943TB01</accession>
<dbReference type="SUPFAM" id="SSF53807">
    <property type="entry name" value="Helical backbone' metal receptor"/>
    <property type="match status" value="1"/>
</dbReference>